<dbReference type="EMBL" id="GG693853">
    <property type="protein sequence ID" value="EES53821.1"/>
    <property type="molecule type" value="Genomic_DNA"/>
</dbReference>
<reference evidence="5 6" key="1">
    <citation type="journal article" date="2009" name="Appl. Environ. Microbiol.">
        <title>Community genomic and proteomic analyses of chemoautotrophic iron-oxidizing "Leptospirillum rubarum" (Group II) and "Leptospirillum ferrodiazotrophum" (Group III) bacteria in acid mine drainage biofilms.</title>
        <authorList>
            <person name="Goltsman D.S."/>
            <person name="Denef V.J."/>
            <person name="Singer S.W."/>
            <person name="VerBerkmoes N.C."/>
            <person name="Lefsrud M."/>
            <person name="Mueller R.S."/>
            <person name="Dick G.J."/>
            <person name="Sun C.L."/>
            <person name="Wheeler K.E."/>
            <person name="Zemla A."/>
            <person name="Baker B.J."/>
            <person name="Hauser L."/>
            <person name="Land M."/>
            <person name="Shah M.B."/>
            <person name="Thelen M.P."/>
            <person name="Hettich R.L."/>
            <person name="Banfield J.F."/>
        </authorList>
    </citation>
    <scope>NUCLEOTIDE SEQUENCE [LARGE SCALE GENOMIC DNA]</scope>
</reference>
<evidence type="ECO:0000313" key="5">
    <source>
        <dbReference type="EMBL" id="EES53821.1"/>
    </source>
</evidence>
<proteinExistence type="predicted"/>
<evidence type="ECO:0000256" key="4">
    <source>
        <dbReference type="ARBA" id="ARBA00022898"/>
    </source>
</evidence>
<name>C6HU88_9BACT</name>
<keyword evidence="6" id="KW-1185">Reference proteome</keyword>
<dbReference type="PROSITE" id="PS00600">
    <property type="entry name" value="AA_TRANSFER_CLASS_3"/>
    <property type="match status" value="1"/>
</dbReference>
<dbReference type="InterPro" id="IPR050103">
    <property type="entry name" value="Class-III_PLP-dep_AT"/>
</dbReference>
<dbReference type="FunFam" id="3.40.640.10:FF:000004">
    <property type="entry name" value="Acetylornithine aminotransferase"/>
    <property type="match status" value="1"/>
</dbReference>
<keyword evidence="2 5" id="KW-0032">Aminotransferase</keyword>
<dbReference type="InterPro" id="IPR015424">
    <property type="entry name" value="PyrdxlP-dep_Trfase"/>
</dbReference>
<organism evidence="5 6">
    <name type="scientific">Leptospirillum ferrodiazotrophum</name>
    <dbReference type="NCBI Taxonomy" id="412449"/>
    <lineage>
        <taxon>Bacteria</taxon>
        <taxon>Pseudomonadati</taxon>
        <taxon>Nitrospirota</taxon>
        <taxon>Nitrospiria</taxon>
        <taxon>Nitrospirales</taxon>
        <taxon>Nitrospiraceae</taxon>
        <taxon>Leptospirillum</taxon>
    </lineage>
</organism>
<dbReference type="GO" id="GO:0042802">
    <property type="term" value="F:identical protein binding"/>
    <property type="evidence" value="ECO:0007669"/>
    <property type="project" value="TreeGrafter"/>
</dbReference>
<protein>
    <submittedName>
        <fullName evidence="5">Putative acetylornithine and succinylornithine aminotransferase</fullName>
    </submittedName>
</protein>
<keyword evidence="3 5" id="KW-0808">Transferase</keyword>
<dbReference type="PANTHER" id="PTHR11986:SF79">
    <property type="entry name" value="ACETYLORNITHINE AMINOTRANSFERASE, MITOCHONDRIAL"/>
    <property type="match status" value="1"/>
</dbReference>
<dbReference type="CDD" id="cd00610">
    <property type="entry name" value="OAT_like"/>
    <property type="match status" value="1"/>
</dbReference>
<accession>C6HU88</accession>
<keyword evidence="4" id="KW-0663">Pyridoxal phosphate</keyword>
<gene>
    <name evidence="5" type="ORF">UBAL3_48660034</name>
</gene>
<evidence type="ECO:0000256" key="1">
    <source>
        <dbReference type="ARBA" id="ARBA00001933"/>
    </source>
</evidence>
<dbReference type="InterPro" id="IPR049704">
    <property type="entry name" value="Aminotrans_3_PPA_site"/>
</dbReference>
<dbReference type="GO" id="GO:0008483">
    <property type="term" value="F:transaminase activity"/>
    <property type="evidence" value="ECO:0007669"/>
    <property type="project" value="UniProtKB-KW"/>
</dbReference>
<comment type="cofactor">
    <cofactor evidence="1">
        <name>pyridoxal 5'-phosphate</name>
        <dbReference type="ChEBI" id="CHEBI:597326"/>
    </cofactor>
</comment>
<dbReference type="SUPFAM" id="SSF53383">
    <property type="entry name" value="PLP-dependent transferases"/>
    <property type="match status" value="1"/>
</dbReference>
<dbReference type="InterPro" id="IPR005814">
    <property type="entry name" value="Aminotrans_3"/>
</dbReference>
<dbReference type="GO" id="GO:0030170">
    <property type="term" value="F:pyridoxal phosphate binding"/>
    <property type="evidence" value="ECO:0007669"/>
    <property type="project" value="InterPro"/>
</dbReference>
<dbReference type="Gene3D" id="3.40.640.10">
    <property type="entry name" value="Type I PLP-dependent aspartate aminotransferase-like (Major domain)"/>
    <property type="match status" value="1"/>
</dbReference>
<sequence length="266" mass="28684">MRPSEKGGLSASPLMWTADRPPTVFVQGQGSWLTDKEGNNYLDFVQGWAVNCLGHSHPALVKALSEQAGRLINASPAYFTDRLLELARKIVDHSAMDKVFFTNSGAEANEGAIKLARKWGQIHRSGAREIITMHNSFHGRTLATMSASGKPQWETLFEPKVPDFVKVPLNDIEAVQNALTERTVAVMLEPIQGEAGVIPASREYLSALRGLTSREGILLILDEIQTGMGRTGTLFACEQAGIEPDIMTLGKGIGGGFPLGALTASV</sequence>
<dbReference type="PANTHER" id="PTHR11986">
    <property type="entry name" value="AMINOTRANSFERASE CLASS III"/>
    <property type="match status" value="1"/>
</dbReference>
<evidence type="ECO:0000256" key="3">
    <source>
        <dbReference type="ARBA" id="ARBA00022679"/>
    </source>
</evidence>
<dbReference type="InterPro" id="IPR015421">
    <property type="entry name" value="PyrdxlP-dep_Trfase_major"/>
</dbReference>
<evidence type="ECO:0000256" key="2">
    <source>
        <dbReference type="ARBA" id="ARBA00022576"/>
    </source>
</evidence>
<dbReference type="Proteomes" id="UP000009374">
    <property type="component" value="Unassembled WGS sequence"/>
</dbReference>
<dbReference type="AlphaFoldDB" id="C6HU88"/>
<evidence type="ECO:0000313" key="6">
    <source>
        <dbReference type="Proteomes" id="UP000009374"/>
    </source>
</evidence>
<dbReference type="Pfam" id="PF00202">
    <property type="entry name" value="Aminotran_3"/>
    <property type="match status" value="1"/>
</dbReference>